<dbReference type="NCBIfam" id="NF006596">
    <property type="entry name" value="PRK09133.1"/>
    <property type="match status" value="1"/>
</dbReference>
<evidence type="ECO:0000256" key="3">
    <source>
        <dbReference type="ARBA" id="ARBA00022723"/>
    </source>
</evidence>
<accession>A0ABT0RLH8</accession>
<keyword evidence="6" id="KW-0732">Signal</keyword>
<dbReference type="PANTHER" id="PTHR45962">
    <property type="entry name" value="N-FATTY-ACYL-AMINO ACID SYNTHASE/HYDROLASE PM20D1"/>
    <property type="match status" value="1"/>
</dbReference>
<keyword evidence="2" id="KW-0645">Protease</keyword>
<dbReference type="Gene3D" id="3.30.70.360">
    <property type="match status" value="1"/>
</dbReference>
<keyword evidence="4" id="KW-0378">Hydrolase</keyword>
<dbReference type="SUPFAM" id="SSF53187">
    <property type="entry name" value="Zn-dependent exopeptidases"/>
    <property type="match status" value="1"/>
</dbReference>
<dbReference type="EMBL" id="JAMGBD010000001">
    <property type="protein sequence ID" value="MCL6683317.1"/>
    <property type="molecule type" value="Genomic_DNA"/>
</dbReference>
<dbReference type="Pfam" id="PF07687">
    <property type="entry name" value="M20_dimer"/>
    <property type="match status" value="1"/>
</dbReference>
<comment type="similarity">
    <text evidence="1">Belongs to the peptidase M20A family.</text>
</comment>
<organism evidence="8 9">
    <name type="scientific">Sphingomonas alba</name>
    <dbReference type="NCBI Taxonomy" id="2908208"/>
    <lineage>
        <taxon>Bacteria</taxon>
        <taxon>Pseudomonadati</taxon>
        <taxon>Pseudomonadota</taxon>
        <taxon>Alphaproteobacteria</taxon>
        <taxon>Sphingomonadales</taxon>
        <taxon>Sphingomonadaceae</taxon>
        <taxon>Sphingomonas</taxon>
    </lineage>
</organism>
<gene>
    <name evidence="8" type="ORF">LZ536_05295</name>
</gene>
<dbReference type="Gene3D" id="3.40.630.10">
    <property type="entry name" value="Zn peptidases"/>
    <property type="match status" value="1"/>
</dbReference>
<evidence type="ECO:0000256" key="5">
    <source>
        <dbReference type="ARBA" id="ARBA00022833"/>
    </source>
</evidence>
<dbReference type="Proteomes" id="UP001165363">
    <property type="component" value="Unassembled WGS sequence"/>
</dbReference>
<dbReference type="InterPro" id="IPR047177">
    <property type="entry name" value="Pept_M20A"/>
</dbReference>
<dbReference type="Gene3D" id="1.10.150.900">
    <property type="match status" value="1"/>
</dbReference>
<feature type="signal peptide" evidence="6">
    <location>
        <begin position="1"/>
        <end position="17"/>
    </location>
</feature>
<evidence type="ECO:0000259" key="7">
    <source>
        <dbReference type="Pfam" id="PF07687"/>
    </source>
</evidence>
<reference evidence="8" key="1">
    <citation type="submission" date="2022-05" db="EMBL/GenBank/DDBJ databases">
        <authorList>
            <person name="Jo J.-H."/>
            <person name="Im W.-T."/>
        </authorList>
    </citation>
    <scope>NUCLEOTIDE SEQUENCE</scope>
    <source>
        <strain evidence="8">SE158</strain>
    </source>
</reference>
<protein>
    <submittedName>
        <fullName evidence="8">M20/M25/M40 family metallo-hydrolase</fullName>
    </submittedName>
</protein>
<feature type="domain" description="Peptidase M20 dimerisation" evidence="7">
    <location>
        <begin position="226"/>
        <end position="371"/>
    </location>
</feature>
<evidence type="ECO:0000256" key="6">
    <source>
        <dbReference type="SAM" id="SignalP"/>
    </source>
</evidence>
<dbReference type="Pfam" id="PF01546">
    <property type="entry name" value="Peptidase_M20"/>
    <property type="match status" value="1"/>
</dbReference>
<proteinExistence type="inferred from homology"/>
<dbReference type="InterPro" id="IPR001261">
    <property type="entry name" value="ArgE/DapE_CS"/>
</dbReference>
<evidence type="ECO:0000313" key="9">
    <source>
        <dbReference type="Proteomes" id="UP001165363"/>
    </source>
</evidence>
<evidence type="ECO:0000256" key="2">
    <source>
        <dbReference type="ARBA" id="ARBA00022670"/>
    </source>
</evidence>
<dbReference type="SUPFAM" id="SSF55031">
    <property type="entry name" value="Bacterial exopeptidase dimerisation domain"/>
    <property type="match status" value="1"/>
</dbReference>
<keyword evidence="9" id="KW-1185">Reference proteome</keyword>
<dbReference type="PANTHER" id="PTHR45962:SF1">
    <property type="entry name" value="N-FATTY-ACYL-AMINO ACID SYNTHASE_HYDROLASE PM20D1"/>
    <property type="match status" value="1"/>
</dbReference>
<sequence length="476" mass="51403">MHRLAVLVLALGTSALAAPATPGLTPAQRTATHDMFEHVINTPTVIGRHKVPDMAQYVADQFLAAGFPKDDVHVLPYHTSSATTGEDDTAALIVRWRAPGNSKLKPIMLMGHMDVVEAKREDSTTDPFVMTEQDGYYYGRGTTDMKDGIVGITQAMINLKAAGFKPKRDIVVLFTGDEETNGIGAKNGSSLWLDLLGQPEFGLNADGGGGSVNTDGSPAGFTMQAAEKTYAGYTLTVRNRGGHSSKPRKDNAIFTLAHALDKIEAYRFTPMLNETTRAYFDGRQKLEKGPLGDAMRAWLTNPNDTAAPDAIEASETEVGLTRTRCVPTRLFAGHADNALPQLATAMINCRIFPGVEPDAVKAELERIVANPEVVVTRNDEQKASLASPLRPDVVAAYTKAVHALHPGQPVFPEMSTGASDARPFRVAGIPIYGTNGGWTVTPIDNRAHGKDERLPVKSLYDNVVHWQILLRELAGK</sequence>
<dbReference type="RefSeq" id="WP_249847248.1">
    <property type="nucleotide sequence ID" value="NZ_JAMGBD010000001.1"/>
</dbReference>
<dbReference type="PROSITE" id="PS00758">
    <property type="entry name" value="ARGE_DAPE_CPG2_1"/>
    <property type="match status" value="1"/>
</dbReference>
<keyword evidence="5" id="KW-0862">Zinc</keyword>
<evidence type="ECO:0000256" key="1">
    <source>
        <dbReference type="ARBA" id="ARBA00006247"/>
    </source>
</evidence>
<evidence type="ECO:0000313" key="8">
    <source>
        <dbReference type="EMBL" id="MCL6683317.1"/>
    </source>
</evidence>
<comment type="caution">
    <text evidence="8">The sequence shown here is derived from an EMBL/GenBank/DDBJ whole genome shotgun (WGS) entry which is preliminary data.</text>
</comment>
<keyword evidence="3" id="KW-0479">Metal-binding</keyword>
<dbReference type="InterPro" id="IPR002933">
    <property type="entry name" value="Peptidase_M20"/>
</dbReference>
<dbReference type="InterPro" id="IPR036264">
    <property type="entry name" value="Bact_exopeptidase_dim_dom"/>
</dbReference>
<dbReference type="InterPro" id="IPR011650">
    <property type="entry name" value="Peptidase_M20_dimer"/>
</dbReference>
<evidence type="ECO:0000256" key="4">
    <source>
        <dbReference type="ARBA" id="ARBA00022801"/>
    </source>
</evidence>
<name>A0ABT0RLH8_9SPHN</name>
<feature type="chain" id="PRO_5047489707" evidence="6">
    <location>
        <begin position="18"/>
        <end position="476"/>
    </location>
</feature>